<gene>
    <name evidence="1" type="ORF">SBAD_LOCUS3779</name>
</gene>
<accession>A0A183IJI3</accession>
<sequence length="236" mass="26513">MSDCNHLQQAAQVLPGTLALQRSPQIFDLCLSTNYRTEWVFFRLYSVLRNVTRFWLSASFTVKLTGMWQVEQAGNKTGPRARTKTFYPEARRIRSDRDHATTTRTTVVYTIAVCRSVLCDVGRTTRTDDVHPFAVDQNLFVRLGSFTRPAPWQPPSSSSALNGTQQLVMMARVAATFCVVGLMFHSKPFVAGRKPNYDKDIALSLIKECPMTNCYGVNCSMVKEFNDCDTCACPIG</sequence>
<reference evidence="1 2" key="2">
    <citation type="submission" date="2018-11" db="EMBL/GenBank/DDBJ databases">
        <authorList>
            <consortium name="Pathogen Informatics"/>
        </authorList>
    </citation>
    <scope>NUCLEOTIDE SEQUENCE [LARGE SCALE GENOMIC DNA]</scope>
</reference>
<keyword evidence="2" id="KW-1185">Reference proteome</keyword>
<dbReference type="OrthoDB" id="5774963at2759"/>
<protein>
    <submittedName>
        <fullName evidence="3">Antistasin-like domain-containing protein</fullName>
    </submittedName>
</protein>
<evidence type="ECO:0000313" key="2">
    <source>
        <dbReference type="Proteomes" id="UP000270296"/>
    </source>
</evidence>
<dbReference type="Proteomes" id="UP000270296">
    <property type="component" value="Unassembled WGS sequence"/>
</dbReference>
<proteinExistence type="predicted"/>
<reference evidence="3" key="1">
    <citation type="submission" date="2016-06" db="UniProtKB">
        <authorList>
            <consortium name="WormBaseParasite"/>
        </authorList>
    </citation>
    <scope>IDENTIFICATION</scope>
</reference>
<organism evidence="3">
    <name type="scientific">Soboliphyme baturini</name>
    <dbReference type="NCBI Taxonomy" id="241478"/>
    <lineage>
        <taxon>Eukaryota</taxon>
        <taxon>Metazoa</taxon>
        <taxon>Ecdysozoa</taxon>
        <taxon>Nematoda</taxon>
        <taxon>Enoplea</taxon>
        <taxon>Dorylaimia</taxon>
        <taxon>Dioctophymatida</taxon>
        <taxon>Dioctophymatoidea</taxon>
        <taxon>Soboliphymatidae</taxon>
        <taxon>Soboliphyme</taxon>
    </lineage>
</organism>
<dbReference type="WBParaSite" id="SBAD_0000394901-mRNA-1">
    <property type="protein sequence ID" value="SBAD_0000394901-mRNA-1"/>
    <property type="gene ID" value="SBAD_0000394901"/>
</dbReference>
<dbReference type="EMBL" id="UZAM01007943">
    <property type="protein sequence ID" value="VDP02331.1"/>
    <property type="molecule type" value="Genomic_DNA"/>
</dbReference>
<evidence type="ECO:0000313" key="3">
    <source>
        <dbReference type="WBParaSite" id="SBAD_0000394901-mRNA-1"/>
    </source>
</evidence>
<dbReference type="AlphaFoldDB" id="A0A183IJI3"/>
<evidence type="ECO:0000313" key="1">
    <source>
        <dbReference type="EMBL" id="VDP02331.1"/>
    </source>
</evidence>
<name>A0A183IJI3_9BILA</name>